<protein>
    <submittedName>
        <fullName evidence="1">Crp/Fnr family transcriptional regulator</fullName>
    </submittedName>
</protein>
<dbReference type="InterPro" id="IPR036390">
    <property type="entry name" value="WH_DNA-bd_sf"/>
</dbReference>
<evidence type="ECO:0000313" key="1">
    <source>
        <dbReference type="EMBL" id="HBH2620769.1"/>
    </source>
</evidence>
<accession>A0A9P3TYD8</accession>
<dbReference type="InterPro" id="IPR000595">
    <property type="entry name" value="cNMP-bd_dom"/>
</dbReference>
<dbReference type="AlphaFoldDB" id="A0A9P3TYD8"/>
<dbReference type="PROSITE" id="PS50042">
    <property type="entry name" value="CNMP_BINDING_3"/>
    <property type="match status" value="1"/>
</dbReference>
<sequence length="207" mass="24028">MNFIDIMPKEVKHKLQEKSYAAGNTILYAEEENNFVYFLLSGVAEAYIQSSNGNFSTLYLYKSGSFFGEIEQFYDGKKPVEITALSDCIVKRLYRTYFLEWIKNDFNATTFLIQGLAEKLIINSQLVENILELTVKERLLRSISLHYHRNTLDSLNKSRLAKEVNSPIRSVNRAIDECKKQGLLDFSDNKFIIINPKELLKFLPYIE</sequence>
<dbReference type="Gene3D" id="2.60.120.10">
    <property type="entry name" value="Jelly Rolls"/>
    <property type="match status" value="1"/>
</dbReference>
<dbReference type="SUPFAM" id="SSF51206">
    <property type="entry name" value="cAMP-binding domain-like"/>
    <property type="match status" value="1"/>
</dbReference>
<dbReference type="CDD" id="cd00038">
    <property type="entry name" value="CAP_ED"/>
    <property type="match status" value="1"/>
</dbReference>
<gene>
    <name evidence="1" type="ORF">KRQ00_002543</name>
</gene>
<organism evidence="1 2">
    <name type="scientific">Clostridioides difficile</name>
    <name type="common">Peptoclostridium difficile</name>
    <dbReference type="NCBI Taxonomy" id="1496"/>
    <lineage>
        <taxon>Bacteria</taxon>
        <taxon>Bacillati</taxon>
        <taxon>Bacillota</taxon>
        <taxon>Clostridia</taxon>
        <taxon>Peptostreptococcales</taxon>
        <taxon>Peptostreptococcaceae</taxon>
        <taxon>Clostridioides</taxon>
    </lineage>
</organism>
<reference evidence="1" key="1">
    <citation type="journal article" date="2018" name="Genome Biol.">
        <title>SKESA: strategic k-mer extension for scrupulous assemblies.</title>
        <authorList>
            <person name="Souvorov A."/>
            <person name="Agarwala R."/>
            <person name="Lipman D.J."/>
        </authorList>
    </citation>
    <scope>NUCLEOTIDE SEQUENCE</scope>
    <source>
        <strain evidence="1">Clostridioides</strain>
    </source>
</reference>
<dbReference type="RefSeq" id="WP_003426213.1">
    <property type="nucleotide sequence ID" value="NZ_AP025558.1"/>
</dbReference>
<dbReference type="Pfam" id="PF00027">
    <property type="entry name" value="cNMP_binding"/>
    <property type="match status" value="1"/>
</dbReference>
<dbReference type="InterPro" id="IPR018490">
    <property type="entry name" value="cNMP-bd_dom_sf"/>
</dbReference>
<evidence type="ECO:0000313" key="2">
    <source>
        <dbReference type="Proteomes" id="UP000879542"/>
    </source>
</evidence>
<dbReference type="EMBL" id="DAEQIJ010000012">
    <property type="protein sequence ID" value="HBH2620769.1"/>
    <property type="molecule type" value="Genomic_DNA"/>
</dbReference>
<dbReference type="Proteomes" id="UP000879542">
    <property type="component" value="Unassembled WGS sequence"/>
</dbReference>
<dbReference type="SUPFAM" id="SSF46785">
    <property type="entry name" value="Winged helix' DNA-binding domain"/>
    <property type="match status" value="1"/>
</dbReference>
<comment type="caution">
    <text evidence="1">The sequence shown here is derived from an EMBL/GenBank/DDBJ whole genome shotgun (WGS) entry which is preliminary data.</text>
</comment>
<name>A0A9P3TYD8_CLODI</name>
<reference evidence="1" key="2">
    <citation type="submission" date="2021-06" db="EMBL/GenBank/DDBJ databases">
        <authorList>
            <consortium name="NCBI Pathogen Detection Project"/>
        </authorList>
    </citation>
    <scope>NUCLEOTIDE SEQUENCE</scope>
    <source>
        <strain evidence="1">Clostridioides</strain>
    </source>
</reference>
<proteinExistence type="predicted"/>
<dbReference type="SMART" id="SM00100">
    <property type="entry name" value="cNMP"/>
    <property type="match status" value="1"/>
</dbReference>
<dbReference type="InterPro" id="IPR014710">
    <property type="entry name" value="RmlC-like_jellyroll"/>
</dbReference>